<dbReference type="AlphaFoldDB" id="A0A9P5PHE8"/>
<dbReference type="OrthoDB" id="5424500at2759"/>
<evidence type="ECO:0000313" key="2">
    <source>
        <dbReference type="EMBL" id="KAF9062712.1"/>
    </source>
</evidence>
<organism evidence="2 3">
    <name type="scientific">Rhodocollybia butyracea</name>
    <dbReference type="NCBI Taxonomy" id="206335"/>
    <lineage>
        <taxon>Eukaryota</taxon>
        <taxon>Fungi</taxon>
        <taxon>Dikarya</taxon>
        <taxon>Basidiomycota</taxon>
        <taxon>Agaricomycotina</taxon>
        <taxon>Agaricomycetes</taxon>
        <taxon>Agaricomycetidae</taxon>
        <taxon>Agaricales</taxon>
        <taxon>Marasmiineae</taxon>
        <taxon>Omphalotaceae</taxon>
        <taxon>Rhodocollybia</taxon>
    </lineage>
</organism>
<evidence type="ECO:0000313" key="3">
    <source>
        <dbReference type="Proteomes" id="UP000772434"/>
    </source>
</evidence>
<comment type="caution">
    <text evidence="2">The sequence shown here is derived from an EMBL/GenBank/DDBJ whole genome shotgun (WGS) entry which is preliminary data.</text>
</comment>
<accession>A0A9P5PHE8</accession>
<protein>
    <submittedName>
        <fullName evidence="2">Uncharacterized protein</fullName>
    </submittedName>
</protein>
<evidence type="ECO:0000256" key="1">
    <source>
        <dbReference type="SAM" id="MobiDB-lite"/>
    </source>
</evidence>
<gene>
    <name evidence="2" type="ORF">BDP27DRAFT_1336216</name>
</gene>
<feature type="region of interest" description="Disordered" evidence="1">
    <location>
        <begin position="1"/>
        <end position="20"/>
    </location>
</feature>
<name>A0A9P5PHE8_9AGAR</name>
<keyword evidence="3" id="KW-1185">Reference proteome</keyword>
<proteinExistence type="predicted"/>
<dbReference type="EMBL" id="JADNRY010000164">
    <property type="protein sequence ID" value="KAF9062712.1"/>
    <property type="molecule type" value="Genomic_DNA"/>
</dbReference>
<dbReference type="Proteomes" id="UP000772434">
    <property type="component" value="Unassembled WGS sequence"/>
</dbReference>
<sequence length="891" mass="100228">MATIPNAANPIPGSSGYSLDRPRSQMMTAARGLPSFIPLNIPMPMGIWRFPLVLRRAQPTTPFAYSLCSNKDAHSTFASEFQKEYSIQHRTILRNSGFMMTAPDVQLPSAAWKHKQSGSIFFARCSAYDYIDKDGRSYYCVGWLNLPNIISNASSVRLEAEGFSSSSDFRFHCSVREGVIDVYCSDSISECHDWIESYKGNLFDLIFPGPSRPFSATLQSPYCNTCAGIHLHKTCPFLTLSKGDKPHLENPFRTPTHPVLERHDLVEAIIDRVATDHFLLIEAPRCSGKSTLLEDIAVAVMDRPTEYAIHYMGNRVDPATHEMLMQYPTALREYSSGLTCDITSALDAIKNKYDLMKLLESEWSMEFEFWIFIDEAQLLYDNTSFWFNVVQAACSAFNPNFYVIAAGTYASHTGSWSKTSEWHTAPAHLVMDLFPSSARSGLRTYFAKNNNDPSCIAFNESDFHQFVDLALAKENHSLDGTIRKQIIAYASSESPACHSWARFIHPGVVTELTKFTIQKLSHSPPPGWKTIIEAFTHKCISDASSTSPSPLGQCIPHEPAHGEGIPAPMLTVFLSILLEKTIRVTPIDTMYMPRMVINTALYIRDRQSRSPHLMPSKIPLEHLTTTASLSDKVSSSFRTLGKLMKRETIAVTSCERFHNVIAGNSVSVDARPYSVREYYGPHALSDYEQAAHDARRMGWLVQDPDQGLQLRLPTQWHREYLKALLKPAADVRMMLFDDFLVKVISEFRSSVLNEMLATENKLREVNYDSEFKHAADTVGGTLFLIPQSRTEVGDGIVSFACLTREWAIELMCEGKEVKQHISQFKPGGAFHQACPAWDWRVVDFYLGEWPIDSMVDSRYRAVCLTHDVNSQCIRATIKGDCMAEMSVTLKA</sequence>
<reference evidence="2" key="1">
    <citation type="submission" date="2020-11" db="EMBL/GenBank/DDBJ databases">
        <authorList>
            <consortium name="DOE Joint Genome Institute"/>
            <person name="Ahrendt S."/>
            <person name="Riley R."/>
            <person name="Andreopoulos W."/>
            <person name="Labutti K."/>
            <person name="Pangilinan J."/>
            <person name="Ruiz-Duenas F.J."/>
            <person name="Barrasa J.M."/>
            <person name="Sanchez-Garcia M."/>
            <person name="Camarero S."/>
            <person name="Miyauchi S."/>
            <person name="Serrano A."/>
            <person name="Linde D."/>
            <person name="Babiker R."/>
            <person name="Drula E."/>
            <person name="Ayuso-Fernandez I."/>
            <person name="Pacheco R."/>
            <person name="Padilla G."/>
            <person name="Ferreira P."/>
            <person name="Barriuso J."/>
            <person name="Kellner H."/>
            <person name="Castanera R."/>
            <person name="Alfaro M."/>
            <person name="Ramirez L."/>
            <person name="Pisabarro A.G."/>
            <person name="Kuo A."/>
            <person name="Tritt A."/>
            <person name="Lipzen A."/>
            <person name="He G."/>
            <person name="Yan M."/>
            <person name="Ng V."/>
            <person name="Cullen D."/>
            <person name="Martin F."/>
            <person name="Rosso M.-N."/>
            <person name="Henrissat B."/>
            <person name="Hibbett D."/>
            <person name="Martinez A.T."/>
            <person name="Grigoriev I.V."/>
        </authorList>
    </citation>
    <scope>NUCLEOTIDE SEQUENCE</scope>
    <source>
        <strain evidence="2">AH 40177</strain>
    </source>
</reference>